<evidence type="ECO:0000259" key="1">
    <source>
        <dbReference type="SMART" id="SM00481"/>
    </source>
</evidence>
<name>A0A7K3S413_9ACTN</name>
<dbReference type="Pfam" id="PF02811">
    <property type="entry name" value="PHP"/>
    <property type="match status" value="1"/>
</dbReference>
<dbReference type="RefSeq" id="WP_164205830.1">
    <property type="nucleotide sequence ID" value="NZ_JAAGMP010001138.1"/>
</dbReference>
<protein>
    <submittedName>
        <fullName evidence="2">PHP domain-containing protein</fullName>
    </submittedName>
</protein>
<sequence>MSFTHLHAASGYSLRYGASHPSALAERAAERGLDALALTDRDSLAGAVRFAKACAEAGIRPLFGVDLAVPGVPVPGPGPVKRQRTAPSRGGAFVAEAPQRAVFLARTERGWAELCRLVTAASDQGVTWEDLSCPDDELFVLLGADSEVGQALASGRPDRAAVLLGPWRERFGRSLRIATSWH</sequence>
<dbReference type="InterPro" id="IPR004805">
    <property type="entry name" value="DnaE2/DnaE/PolC"/>
</dbReference>
<proteinExistence type="predicted"/>
<feature type="domain" description="Polymerase/histidinol phosphatase N-terminal" evidence="1">
    <location>
        <begin position="4"/>
        <end position="71"/>
    </location>
</feature>
<dbReference type="InterPro" id="IPR004013">
    <property type="entry name" value="PHP_dom"/>
</dbReference>
<comment type="caution">
    <text evidence="2">The sequence shown here is derived from an EMBL/GenBank/DDBJ whole genome shotgun (WGS) entry which is preliminary data.</text>
</comment>
<dbReference type="SUPFAM" id="SSF89550">
    <property type="entry name" value="PHP domain-like"/>
    <property type="match status" value="1"/>
</dbReference>
<dbReference type="SMART" id="SM00481">
    <property type="entry name" value="POLIIIAc"/>
    <property type="match status" value="1"/>
</dbReference>
<dbReference type="EMBL" id="JAAGMP010001138">
    <property type="protein sequence ID" value="NEC21612.1"/>
    <property type="molecule type" value="Genomic_DNA"/>
</dbReference>
<reference evidence="2 3" key="1">
    <citation type="submission" date="2020-01" db="EMBL/GenBank/DDBJ databases">
        <title>Insect and environment-associated Actinomycetes.</title>
        <authorList>
            <person name="Currrie C."/>
            <person name="Chevrette M."/>
            <person name="Carlson C."/>
            <person name="Stubbendieck R."/>
            <person name="Wendt-Pienkowski E."/>
        </authorList>
    </citation>
    <scope>NUCLEOTIDE SEQUENCE [LARGE SCALE GENOMIC DNA]</scope>
    <source>
        <strain evidence="2 3">SID7590</strain>
    </source>
</reference>
<dbReference type="PANTHER" id="PTHR32294">
    <property type="entry name" value="DNA POLYMERASE III SUBUNIT ALPHA"/>
    <property type="match status" value="1"/>
</dbReference>
<dbReference type="InterPro" id="IPR003141">
    <property type="entry name" value="Pol/His_phosphatase_N"/>
</dbReference>
<dbReference type="InterPro" id="IPR016195">
    <property type="entry name" value="Pol/histidinol_Pase-like"/>
</dbReference>
<evidence type="ECO:0000313" key="3">
    <source>
        <dbReference type="Proteomes" id="UP000469670"/>
    </source>
</evidence>
<feature type="non-terminal residue" evidence="2">
    <location>
        <position position="182"/>
    </location>
</feature>
<gene>
    <name evidence="2" type="ORF">G3I50_25715</name>
</gene>
<dbReference type="Gene3D" id="3.20.20.140">
    <property type="entry name" value="Metal-dependent hydrolases"/>
    <property type="match status" value="1"/>
</dbReference>
<dbReference type="GO" id="GO:0006260">
    <property type="term" value="P:DNA replication"/>
    <property type="evidence" value="ECO:0007669"/>
    <property type="project" value="InterPro"/>
</dbReference>
<dbReference type="PANTHER" id="PTHR32294:SF4">
    <property type="entry name" value="ERROR-PRONE DNA POLYMERASE"/>
    <property type="match status" value="1"/>
</dbReference>
<organism evidence="2 3">
    <name type="scientific">Streptomyces parvus</name>
    <dbReference type="NCBI Taxonomy" id="66428"/>
    <lineage>
        <taxon>Bacteria</taxon>
        <taxon>Bacillati</taxon>
        <taxon>Actinomycetota</taxon>
        <taxon>Actinomycetes</taxon>
        <taxon>Kitasatosporales</taxon>
        <taxon>Streptomycetaceae</taxon>
        <taxon>Streptomyces</taxon>
    </lineage>
</organism>
<evidence type="ECO:0000313" key="2">
    <source>
        <dbReference type="EMBL" id="NEC21612.1"/>
    </source>
</evidence>
<dbReference type="Proteomes" id="UP000469670">
    <property type="component" value="Unassembled WGS sequence"/>
</dbReference>
<dbReference type="GO" id="GO:0008408">
    <property type="term" value="F:3'-5' exonuclease activity"/>
    <property type="evidence" value="ECO:0007669"/>
    <property type="project" value="InterPro"/>
</dbReference>
<dbReference type="CDD" id="cd07431">
    <property type="entry name" value="PHP_PolIIIA"/>
    <property type="match status" value="1"/>
</dbReference>
<accession>A0A7K3S413</accession>
<dbReference type="AlphaFoldDB" id="A0A7K3S413"/>